<feature type="domain" description="HTH asnC-type" evidence="1">
    <location>
        <begin position="8"/>
        <end position="34"/>
    </location>
</feature>
<reference evidence="2" key="1">
    <citation type="journal article" date="2015" name="Nature">
        <title>Complex archaea that bridge the gap between prokaryotes and eukaryotes.</title>
        <authorList>
            <person name="Spang A."/>
            <person name="Saw J.H."/>
            <person name="Jorgensen S.L."/>
            <person name="Zaremba-Niedzwiedzka K."/>
            <person name="Martijn J."/>
            <person name="Lind A.E."/>
            <person name="van Eijk R."/>
            <person name="Schleper C."/>
            <person name="Guy L."/>
            <person name="Ettema T.J."/>
        </authorList>
    </citation>
    <scope>NUCLEOTIDE SEQUENCE</scope>
</reference>
<protein>
    <recommendedName>
        <fullName evidence="1">HTH asnC-type domain-containing protein</fullName>
    </recommendedName>
</protein>
<name>A0A0F9ES47_9ZZZZ</name>
<sequence>MLNNVVVDDTDKLILELLQEDAKIIIREIAEKTEKSSYSKT</sequence>
<dbReference type="EMBL" id="LAZR01023894">
    <property type="protein sequence ID" value="KKL76948.1"/>
    <property type="molecule type" value="Genomic_DNA"/>
</dbReference>
<evidence type="ECO:0000313" key="2">
    <source>
        <dbReference type="EMBL" id="KKL76948.1"/>
    </source>
</evidence>
<proteinExistence type="predicted"/>
<dbReference type="Pfam" id="PF13404">
    <property type="entry name" value="HTH_AsnC-type"/>
    <property type="match status" value="1"/>
</dbReference>
<dbReference type="GO" id="GO:0043565">
    <property type="term" value="F:sequence-specific DNA binding"/>
    <property type="evidence" value="ECO:0007669"/>
    <property type="project" value="InterPro"/>
</dbReference>
<accession>A0A0F9ES47</accession>
<gene>
    <name evidence="2" type="ORF">LCGC14_2039800</name>
</gene>
<organism evidence="2">
    <name type="scientific">marine sediment metagenome</name>
    <dbReference type="NCBI Taxonomy" id="412755"/>
    <lineage>
        <taxon>unclassified sequences</taxon>
        <taxon>metagenomes</taxon>
        <taxon>ecological metagenomes</taxon>
    </lineage>
</organism>
<dbReference type="InterPro" id="IPR036388">
    <property type="entry name" value="WH-like_DNA-bd_sf"/>
</dbReference>
<evidence type="ECO:0000259" key="1">
    <source>
        <dbReference type="Pfam" id="PF13404"/>
    </source>
</evidence>
<dbReference type="AlphaFoldDB" id="A0A0F9ES47"/>
<dbReference type="InterPro" id="IPR000485">
    <property type="entry name" value="AsnC-type_HTH_dom"/>
</dbReference>
<comment type="caution">
    <text evidence="2">The sequence shown here is derived from an EMBL/GenBank/DDBJ whole genome shotgun (WGS) entry which is preliminary data.</text>
</comment>
<dbReference type="Gene3D" id="1.10.10.10">
    <property type="entry name" value="Winged helix-like DNA-binding domain superfamily/Winged helix DNA-binding domain"/>
    <property type="match status" value="1"/>
</dbReference>